<dbReference type="OrthoDB" id="1747509at2759"/>
<dbReference type="EMBL" id="WJXA01000005">
    <property type="protein sequence ID" value="KAF7142593.1"/>
    <property type="molecule type" value="Genomic_DNA"/>
</dbReference>
<evidence type="ECO:0000256" key="1">
    <source>
        <dbReference type="SAM" id="MobiDB-lite"/>
    </source>
</evidence>
<dbReference type="Proteomes" id="UP000626092">
    <property type="component" value="Unassembled WGS sequence"/>
</dbReference>
<gene>
    <name evidence="2" type="ORF">RHSIM_Rhsim05G0199400</name>
</gene>
<evidence type="ECO:0000313" key="3">
    <source>
        <dbReference type="Proteomes" id="UP000626092"/>
    </source>
</evidence>
<reference evidence="2" key="1">
    <citation type="submission" date="2019-11" db="EMBL/GenBank/DDBJ databases">
        <authorList>
            <person name="Liu Y."/>
            <person name="Hou J."/>
            <person name="Li T.-Q."/>
            <person name="Guan C.-H."/>
            <person name="Wu X."/>
            <person name="Wu H.-Z."/>
            <person name="Ling F."/>
            <person name="Zhang R."/>
            <person name="Shi X.-G."/>
            <person name="Ren J.-P."/>
            <person name="Chen E.-F."/>
            <person name="Sun J.-M."/>
        </authorList>
    </citation>
    <scope>NUCLEOTIDE SEQUENCE</scope>
    <source>
        <strain evidence="2">Adult_tree_wgs_1</strain>
        <tissue evidence="2">Leaves</tissue>
    </source>
</reference>
<feature type="region of interest" description="Disordered" evidence="1">
    <location>
        <begin position="257"/>
        <end position="288"/>
    </location>
</feature>
<evidence type="ECO:0000313" key="2">
    <source>
        <dbReference type="EMBL" id="KAF7142593.1"/>
    </source>
</evidence>
<feature type="compositionally biased region" description="Basic and acidic residues" evidence="1">
    <location>
        <begin position="317"/>
        <end position="330"/>
    </location>
</feature>
<name>A0A834GZC4_RHOSS</name>
<comment type="caution">
    <text evidence="2">The sequence shown here is derived from an EMBL/GenBank/DDBJ whole genome shotgun (WGS) entry which is preliminary data.</text>
</comment>
<proteinExistence type="predicted"/>
<protein>
    <submittedName>
        <fullName evidence="2">Uncharacterized protein</fullName>
    </submittedName>
</protein>
<organism evidence="2 3">
    <name type="scientific">Rhododendron simsii</name>
    <name type="common">Sims's rhododendron</name>
    <dbReference type="NCBI Taxonomy" id="118357"/>
    <lineage>
        <taxon>Eukaryota</taxon>
        <taxon>Viridiplantae</taxon>
        <taxon>Streptophyta</taxon>
        <taxon>Embryophyta</taxon>
        <taxon>Tracheophyta</taxon>
        <taxon>Spermatophyta</taxon>
        <taxon>Magnoliopsida</taxon>
        <taxon>eudicotyledons</taxon>
        <taxon>Gunneridae</taxon>
        <taxon>Pentapetalae</taxon>
        <taxon>asterids</taxon>
        <taxon>Ericales</taxon>
        <taxon>Ericaceae</taxon>
        <taxon>Ericoideae</taxon>
        <taxon>Rhodoreae</taxon>
        <taxon>Rhododendron</taxon>
    </lineage>
</organism>
<feature type="region of interest" description="Disordered" evidence="1">
    <location>
        <begin position="378"/>
        <end position="437"/>
    </location>
</feature>
<keyword evidence="3" id="KW-1185">Reference proteome</keyword>
<dbReference type="PANTHER" id="PTHR37724">
    <property type="entry name" value="OS02G0564300 PROTEIN"/>
    <property type="match status" value="1"/>
</dbReference>
<dbReference type="PANTHER" id="PTHR37724:SF1">
    <property type="entry name" value="OS02G0564300 PROTEIN"/>
    <property type="match status" value="1"/>
</dbReference>
<sequence>MSLSISPSPIFLSGTTDHLFLTRKLSHLSLHTTTTTTTTTTRRPTMIRMGGGPRTFPGGVSKWQWKRMQANKAKQLLKARLARERQIYEMRKRAELKAAVSELERPWEVVKQAPKLFSVAADEQVKVLADRFQKPGGFDLWSEKDGPQVLSPVDEVPSARFFPKGVVHSIKPYGKVDKDMDDVGNLYQPGLISEYVNGNGRNGPIVNGTLNSSNGKLRIKGKRIRSGGENLDGLNGFISGEVGVDGEQRTETLTRCTGNNQPIRGRGSQKLRVPNSEASDMSFEDDGLRKKGKRIRYGVRNLNALYGLVPGGVGVDGEQRKETPARHTGDTRPNGGRGSHKLRGPSLEVFDMSLQDDGLRKKGKRIVSGFENSKNLNGFVSGGVGTDGKQRRETPARRGGNNRFTRGRGWQKSREPNSEVFDMNLQHDGSYGFQAEK</sequence>
<dbReference type="AlphaFoldDB" id="A0A834GZC4"/>
<feature type="region of interest" description="Disordered" evidence="1">
    <location>
        <begin position="310"/>
        <end position="345"/>
    </location>
</feature>
<accession>A0A834GZC4</accession>